<gene>
    <name evidence="2" type="ORF">Cflav_PD0979</name>
</gene>
<evidence type="ECO:0000313" key="3">
    <source>
        <dbReference type="Proteomes" id="UP000003688"/>
    </source>
</evidence>
<evidence type="ECO:0000313" key="2">
    <source>
        <dbReference type="EMBL" id="EEF58014.1"/>
    </source>
</evidence>
<dbReference type="EMBL" id="ABOX02000052">
    <property type="protein sequence ID" value="EEF58014.1"/>
    <property type="molecule type" value="Genomic_DNA"/>
</dbReference>
<reference evidence="2 3" key="1">
    <citation type="journal article" date="2011" name="J. Bacteriol.">
        <title>Genome sequence of 'Pedosphaera parvula' Ellin514, an aerobic Verrucomicrobial isolate from pasture soil.</title>
        <authorList>
            <person name="Kant R."/>
            <person name="van Passel M.W."/>
            <person name="Sangwan P."/>
            <person name="Palva A."/>
            <person name="Lucas S."/>
            <person name="Copeland A."/>
            <person name="Lapidus A."/>
            <person name="Glavina Del Rio T."/>
            <person name="Dalin E."/>
            <person name="Tice H."/>
            <person name="Bruce D."/>
            <person name="Goodwin L."/>
            <person name="Pitluck S."/>
            <person name="Chertkov O."/>
            <person name="Larimer F.W."/>
            <person name="Land M.L."/>
            <person name="Hauser L."/>
            <person name="Brettin T.S."/>
            <person name="Detter J.C."/>
            <person name="Han S."/>
            <person name="de Vos W.M."/>
            <person name="Janssen P.H."/>
            <person name="Smidt H."/>
        </authorList>
    </citation>
    <scope>NUCLEOTIDE SEQUENCE [LARGE SCALE GENOMIC DNA]</scope>
    <source>
        <strain evidence="2 3">Ellin514</strain>
    </source>
</reference>
<keyword evidence="1" id="KW-0812">Transmembrane</keyword>
<keyword evidence="1" id="KW-1133">Transmembrane helix</keyword>
<comment type="caution">
    <text evidence="2">The sequence shown here is derived from an EMBL/GenBank/DDBJ whole genome shotgun (WGS) entry which is preliminary data.</text>
</comment>
<organism evidence="2 3">
    <name type="scientific">Pedosphaera parvula (strain Ellin514)</name>
    <dbReference type="NCBI Taxonomy" id="320771"/>
    <lineage>
        <taxon>Bacteria</taxon>
        <taxon>Pseudomonadati</taxon>
        <taxon>Verrucomicrobiota</taxon>
        <taxon>Pedosphaerae</taxon>
        <taxon>Pedosphaerales</taxon>
        <taxon>Pedosphaeraceae</taxon>
        <taxon>Pedosphaera</taxon>
    </lineage>
</organism>
<evidence type="ECO:0000256" key="1">
    <source>
        <dbReference type="SAM" id="Phobius"/>
    </source>
</evidence>
<proteinExistence type="predicted"/>
<name>B9XQ96_PEDPL</name>
<sequence>MGWVSLASYSRRVINLKGIVLTLLVLVYKA</sequence>
<dbReference type="AlphaFoldDB" id="B9XQ96"/>
<dbReference type="Proteomes" id="UP000003688">
    <property type="component" value="Unassembled WGS sequence"/>
</dbReference>
<keyword evidence="1" id="KW-0472">Membrane</keyword>
<accession>B9XQ96</accession>
<protein>
    <submittedName>
        <fullName evidence="2">Uncharacterized protein</fullName>
    </submittedName>
</protein>
<keyword evidence="3" id="KW-1185">Reference proteome</keyword>
<feature type="transmembrane region" description="Helical" evidence="1">
    <location>
        <begin position="12"/>
        <end position="28"/>
    </location>
</feature>